<keyword evidence="1" id="KW-0472">Membrane</keyword>
<protein>
    <submittedName>
        <fullName evidence="2">Uncharacterized protein</fullName>
    </submittedName>
</protein>
<accession>A0ABQ4SA97</accession>
<dbReference type="Proteomes" id="UP001055153">
    <property type="component" value="Unassembled WGS sequence"/>
</dbReference>
<feature type="transmembrane region" description="Helical" evidence="1">
    <location>
        <begin position="144"/>
        <end position="161"/>
    </location>
</feature>
<name>A0ABQ4SA97_9HYPH</name>
<keyword evidence="3" id="KW-1185">Reference proteome</keyword>
<gene>
    <name evidence="2" type="ORF">GMJLKIPL_1811</name>
</gene>
<reference evidence="2" key="1">
    <citation type="journal article" date="2021" name="Front. Microbiol.">
        <title>Comprehensive Comparative Genomics and Phenotyping of Methylobacterium Species.</title>
        <authorList>
            <person name="Alessa O."/>
            <person name="Ogura Y."/>
            <person name="Fujitani Y."/>
            <person name="Takami H."/>
            <person name="Hayashi T."/>
            <person name="Sahin N."/>
            <person name="Tani A."/>
        </authorList>
    </citation>
    <scope>NUCLEOTIDE SEQUENCE</scope>
    <source>
        <strain evidence="2">DSM 17168</strain>
    </source>
</reference>
<evidence type="ECO:0000313" key="2">
    <source>
        <dbReference type="EMBL" id="GJD99893.1"/>
    </source>
</evidence>
<evidence type="ECO:0000313" key="3">
    <source>
        <dbReference type="Proteomes" id="UP001055153"/>
    </source>
</evidence>
<feature type="transmembrane region" description="Helical" evidence="1">
    <location>
        <begin position="115"/>
        <end position="132"/>
    </location>
</feature>
<feature type="transmembrane region" description="Helical" evidence="1">
    <location>
        <begin position="38"/>
        <end position="62"/>
    </location>
</feature>
<dbReference type="RefSeq" id="WP_238234770.1">
    <property type="nucleotide sequence ID" value="NZ_BPQQ01000018.1"/>
</dbReference>
<comment type="caution">
    <text evidence="2">The sequence shown here is derived from an EMBL/GenBank/DDBJ whole genome shotgun (WGS) entry which is preliminary data.</text>
</comment>
<proteinExistence type="predicted"/>
<sequence>MMRTISALLWRPALLLLLALVAIYFGLAAIVPYRDFSEAVIAISAGLGAVGTVSYLVPALKVLIKPSWPERDEWATIALFLFVFTLAVTCAWALLWRLSGQPAFLVNNPVYDGRWLGFIVATAILLKAPNLFGRGVTNLNRATLGAAWAVAIGFVVFLWWSQPELHWFAGWLRRYLDVGVGYGVDPP</sequence>
<dbReference type="EMBL" id="BPQQ01000018">
    <property type="protein sequence ID" value="GJD99893.1"/>
    <property type="molecule type" value="Genomic_DNA"/>
</dbReference>
<organism evidence="2 3">
    <name type="scientific">Methylobacterium isbiliense</name>
    <dbReference type="NCBI Taxonomy" id="315478"/>
    <lineage>
        <taxon>Bacteria</taxon>
        <taxon>Pseudomonadati</taxon>
        <taxon>Pseudomonadota</taxon>
        <taxon>Alphaproteobacteria</taxon>
        <taxon>Hyphomicrobiales</taxon>
        <taxon>Methylobacteriaceae</taxon>
        <taxon>Methylobacterium</taxon>
    </lineage>
</organism>
<keyword evidence="1" id="KW-1133">Transmembrane helix</keyword>
<reference evidence="2" key="2">
    <citation type="submission" date="2021-08" db="EMBL/GenBank/DDBJ databases">
        <authorList>
            <person name="Tani A."/>
            <person name="Ola A."/>
            <person name="Ogura Y."/>
            <person name="Katsura K."/>
            <person name="Hayashi T."/>
        </authorList>
    </citation>
    <scope>NUCLEOTIDE SEQUENCE</scope>
    <source>
        <strain evidence="2">DSM 17168</strain>
    </source>
</reference>
<keyword evidence="1" id="KW-0812">Transmembrane</keyword>
<evidence type="ECO:0000256" key="1">
    <source>
        <dbReference type="SAM" id="Phobius"/>
    </source>
</evidence>
<feature type="transmembrane region" description="Helical" evidence="1">
    <location>
        <begin position="74"/>
        <end position="95"/>
    </location>
</feature>